<dbReference type="GO" id="GO:0006270">
    <property type="term" value="P:DNA replication initiation"/>
    <property type="evidence" value="ECO:0007669"/>
    <property type="project" value="UniProtKB-UniRule"/>
</dbReference>
<feature type="region of interest" description="Disordered" evidence="4">
    <location>
        <begin position="61"/>
        <end position="81"/>
    </location>
</feature>
<organism evidence="6 7">
    <name type="scientific">Candida parapsilosis</name>
    <name type="common">Yeast</name>
    <dbReference type="NCBI Taxonomy" id="5480"/>
    <lineage>
        <taxon>Eukaryota</taxon>
        <taxon>Fungi</taxon>
        <taxon>Dikarya</taxon>
        <taxon>Ascomycota</taxon>
        <taxon>Saccharomycotina</taxon>
        <taxon>Pichiomycetes</taxon>
        <taxon>Debaryomycetaceae</taxon>
        <taxon>Candida/Lodderomyces clade</taxon>
        <taxon>Candida</taxon>
    </lineage>
</organism>
<dbReference type="SMART" id="SM00382">
    <property type="entry name" value="AAA"/>
    <property type="match status" value="1"/>
</dbReference>
<dbReference type="Pfam" id="PF22606">
    <property type="entry name" value="Cdc6-ORC-like_ATPase_lid"/>
    <property type="match status" value="1"/>
</dbReference>
<dbReference type="GO" id="GO:0033314">
    <property type="term" value="P:mitotic DNA replication checkpoint signaling"/>
    <property type="evidence" value="ECO:0007669"/>
    <property type="project" value="TreeGrafter"/>
</dbReference>
<dbReference type="GO" id="GO:0003688">
    <property type="term" value="F:DNA replication origin binding"/>
    <property type="evidence" value="ECO:0007669"/>
    <property type="project" value="TreeGrafter"/>
</dbReference>
<accession>A0A8X7T807</accession>
<gene>
    <name evidence="6" type="ORF">FOB60_005800</name>
</gene>
<dbReference type="CDD" id="cd00009">
    <property type="entry name" value="AAA"/>
    <property type="match status" value="1"/>
</dbReference>
<dbReference type="InterPro" id="IPR050311">
    <property type="entry name" value="ORC1/CDC6"/>
</dbReference>
<protein>
    <recommendedName>
        <fullName evidence="3">Cell division control protein</fullName>
    </recommendedName>
</protein>
<dbReference type="SUPFAM" id="SSF52540">
    <property type="entry name" value="P-loop containing nucleoside triphosphate hydrolases"/>
    <property type="match status" value="1"/>
</dbReference>
<sequence>MQLTPTSTPTKKRTIRDISNTFHDIDAELPLTPTKTPNKKQVFNFSTQQDGEPSCKRKLVFTPTTPSSSPVKPPLTPKSSTFRKTSIYSQAKALFQRGSKNERTNDNLQLPSREEEASLINNFILKNLETTQSNSLYISGPPGTGKTAQVNLSLSKYESDKRVKIVRINCMTLRNPESIFHEIYASLVNQISISFTKKKTYDDFYQVVDSCNEFKHIVLFLDELDSLLTNNQQVLFKLFQLSSSQCKVSTRTKIILIGISNTLDLNNKFLPKLFTNNMIPESVQFLPYSAAQIKSIILAKVADFPTTIFHPMALQFCCQKAASISGDLRKAFDICYKSIELVEMEQRGESIDKSIVKPVLISHVAKVCADSFSTKMALSSLSVLHKSILCQLFNFQLIKPDGITVTMFFDYYQKQQQDHQMSSNLLGGVKSSEFLEILTMLESNNCVVMESSGHKNNNHDNSKKVIKLNVDYDELVKSIEGIGFLKKMLKHSRGAL</sequence>
<comment type="similarity">
    <text evidence="1 3">Belongs to the CDC6/cdc18 family.</text>
</comment>
<dbReference type="InterPro" id="IPR016314">
    <property type="entry name" value="Cdc6/18"/>
</dbReference>
<evidence type="ECO:0000313" key="6">
    <source>
        <dbReference type="EMBL" id="KAF6042601.1"/>
    </source>
</evidence>
<dbReference type="GO" id="GO:0016887">
    <property type="term" value="F:ATP hydrolysis activity"/>
    <property type="evidence" value="ECO:0007669"/>
    <property type="project" value="InterPro"/>
</dbReference>
<dbReference type="PANTHER" id="PTHR10763:SF26">
    <property type="entry name" value="CELL DIVISION CONTROL PROTEIN 6 HOMOLOG"/>
    <property type="match status" value="1"/>
</dbReference>
<dbReference type="Pfam" id="PF13401">
    <property type="entry name" value="AAA_22"/>
    <property type="match status" value="1"/>
</dbReference>
<reference evidence="6" key="1">
    <citation type="submission" date="2020-03" db="EMBL/GenBank/DDBJ databases">
        <title>FDA dAtabase for Regulatory Grade micrObial Sequences (FDA-ARGOS): Supporting development and validation of Infectious Disease Dx tests.</title>
        <authorList>
            <person name="Campos J."/>
            <person name="Goldberg B."/>
            <person name="Tallon L."/>
            <person name="Sadzewicz L."/>
            <person name="Vavikolanu K."/>
            <person name="Mehta A."/>
            <person name="Aluvathingal J."/>
            <person name="Nadendla S."/>
            <person name="Nandy P."/>
            <person name="Geyer C."/>
            <person name="Yan Y."/>
            <person name="Sichtig H."/>
        </authorList>
    </citation>
    <scope>NUCLEOTIDE SEQUENCE [LARGE SCALE GENOMIC DNA]</scope>
    <source>
        <strain evidence="6">FDAARGOS_652</strain>
    </source>
</reference>
<evidence type="ECO:0000256" key="2">
    <source>
        <dbReference type="ARBA" id="ARBA00022705"/>
    </source>
</evidence>
<dbReference type="GO" id="GO:0005634">
    <property type="term" value="C:nucleus"/>
    <property type="evidence" value="ECO:0007669"/>
    <property type="project" value="TreeGrafter"/>
</dbReference>
<evidence type="ECO:0000313" key="7">
    <source>
        <dbReference type="Proteomes" id="UP000590412"/>
    </source>
</evidence>
<dbReference type="GO" id="GO:0051301">
    <property type="term" value="P:cell division"/>
    <property type="evidence" value="ECO:0007669"/>
    <property type="project" value="UniProtKB-UniRule"/>
</dbReference>
<dbReference type="PANTHER" id="PTHR10763">
    <property type="entry name" value="CELL DIVISION CONTROL PROTEIN 6-RELATED"/>
    <property type="match status" value="1"/>
</dbReference>
<dbReference type="Gene3D" id="1.10.8.60">
    <property type="match status" value="1"/>
</dbReference>
<evidence type="ECO:0000256" key="4">
    <source>
        <dbReference type="SAM" id="MobiDB-lite"/>
    </source>
</evidence>
<dbReference type="AlphaFoldDB" id="A0A8X7T807"/>
<dbReference type="InterPro" id="IPR049945">
    <property type="entry name" value="AAA_22"/>
</dbReference>
<dbReference type="InterPro" id="IPR027417">
    <property type="entry name" value="P-loop_NTPase"/>
</dbReference>
<dbReference type="InterPro" id="IPR054425">
    <property type="entry name" value="Cdc6_ORC1-like_ATPase_lid"/>
</dbReference>
<comment type="caution">
    <text evidence="6">The sequence shown here is derived from an EMBL/GenBank/DDBJ whole genome shotgun (WGS) entry which is preliminary data.</text>
</comment>
<evidence type="ECO:0000256" key="3">
    <source>
        <dbReference type="PIRNR" id="PIRNR001767"/>
    </source>
</evidence>
<feature type="domain" description="AAA+ ATPase" evidence="5">
    <location>
        <begin position="132"/>
        <end position="289"/>
    </location>
</feature>
<dbReference type="OrthoDB" id="1926878at2759"/>
<dbReference type="EMBL" id="JABWAB010000014">
    <property type="protein sequence ID" value="KAF6042601.1"/>
    <property type="molecule type" value="Genomic_DNA"/>
</dbReference>
<dbReference type="PIRSF" id="PIRSF001767">
    <property type="entry name" value="Cdc6"/>
    <property type="match status" value="1"/>
</dbReference>
<dbReference type="Gene3D" id="3.40.50.300">
    <property type="entry name" value="P-loop containing nucleotide triphosphate hydrolases"/>
    <property type="match status" value="1"/>
</dbReference>
<keyword evidence="2" id="KW-0235">DNA replication</keyword>
<proteinExistence type="inferred from homology"/>
<evidence type="ECO:0000259" key="5">
    <source>
        <dbReference type="SMART" id="SM00382"/>
    </source>
</evidence>
<dbReference type="InterPro" id="IPR003593">
    <property type="entry name" value="AAA+_ATPase"/>
</dbReference>
<name>A0A8X7T807_CANPA</name>
<evidence type="ECO:0000256" key="1">
    <source>
        <dbReference type="ARBA" id="ARBA00006184"/>
    </source>
</evidence>
<dbReference type="Proteomes" id="UP000590412">
    <property type="component" value="Unassembled WGS sequence"/>
</dbReference>